<proteinExistence type="inferred from homology"/>
<keyword evidence="12" id="KW-1185">Reference proteome</keyword>
<gene>
    <name evidence="11" type="ORF">TSUD_188230</name>
</gene>
<dbReference type="InterPro" id="IPR000743">
    <property type="entry name" value="Glyco_hydro_28"/>
</dbReference>
<evidence type="ECO:0000256" key="3">
    <source>
        <dbReference type="ARBA" id="ARBA00022512"/>
    </source>
</evidence>
<dbReference type="SUPFAM" id="SSF51126">
    <property type="entry name" value="Pectin lyase-like"/>
    <property type="match status" value="2"/>
</dbReference>
<evidence type="ECO:0000256" key="8">
    <source>
        <dbReference type="PROSITE-ProRule" id="PRU10052"/>
    </source>
</evidence>
<evidence type="ECO:0000256" key="9">
    <source>
        <dbReference type="RuleBase" id="RU361169"/>
    </source>
</evidence>
<name>A0A2Z6P9B5_TRISU</name>
<evidence type="ECO:0000256" key="2">
    <source>
        <dbReference type="ARBA" id="ARBA00008834"/>
    </source>
</evidence>
<keyword evidence="4" id="KW-0964">Secreted</keyword>
<dbReference type="EMBL" id="DF975253">
    <property type="protein sequence ID" value="GAU51583.1"/>
    <property type="molecule type" value="Genomic_DNA"/>
</dbReference>
<feature type="chain" id="PRO_5016251133" description="Pectate lyase superfamily protein domain-containing protein" evidence="10">
    <location>
        <begin position="22"/>
        <end position="244"/>
    </location>
</feature>
<comment type="similarity">
    <text evidence="2 9">Belongs to the glycosyl hydrolase 28 family.</text>
</comment>
<dbReference type="Pfam" id="PF00295">
    <property type="entry name" value="Glyco_hydro_28"/>
    <property type="match status" value="1"/>
</dbReference>
<organism evidence="11 12">
    <name type="scientific">Trifolium subterraneum</name>
    <name type="common">Subterranean clover</name>
    <dbReference type="NCBI Taxonomy" id="3900"/>
    <lineage>
        <taxon>Eukaryota</taxon>
        <taxon>Viridiplantae</taxon>
        <taxon>Streptophyta</taxon>
        <taxon>Embryophyta</taxon>
        <taxon>Tracheophyta</taxon>
        <taxon>Spermatophyta</taxon>
        <taxon>Magnoliopsida</taxon>
        <taxon>eudicotyledons</taxon>
        <taxon>Gunneridae</taxon>
        <taxon>Pentapetalae</taxon>
        <taxon>rosids</taxon>
        <taxon>fabids</taxon>
        <taxon>Fabales</taxon>
        <taxon>Fabaceae</taxon>
        <taxon>Papilionoideae</taxon>
        <taxon>50 kb inversion clade</taxon>
        <taxon>NPAAA clade</taxon>
        <taxon>Hologalegina</taxon>
        <taxon>IRL clade</taxon>
        <taxon>Trifolieae</taxon>
        <taxon>Trifolium</taxon>
    </lineage>
</organism>
<evidence type="ECO:0000256" key="10">
    <source>
        <dbReference type="SAM" id="SignalP"/>
    </source>
</evidence>
<dbReference type="Gene3D" id="2.160.20.10">
    <property type="entry name" value="Single-stranded right-handed beta-helix, Pectin lyase-like"/>
    <property type="match status" value="2"/>
</dbReference>
<dbReference type="InterPro" id="IPR011050">
    <property type="entry name" value="Pectin_lyase_fold/virulence"/>
</dbReference>
<dbReference type="Proteomes" id="UP000242715">
    <property type="component" value="Unassembled WGS sequence"/>
</dbReference>
<dbReference type="GO" id="GO:0071555">
    <property type="term" value="P:cell wall organization"/>
    <property type="evidence" value="ECO:0007669"/>
    <property type="project" value="UniProtKB-KW"/>
</dbReference>
<reference evidence="12" key="1">
    <citation type="journal article" date="2017" name="Front. Plant Sci.">
        <title>Climate Clever Clovers: New Paradigm to Reduce the Environmental Footprint of Ruminants by Breeding Low Methanogenic Forages Utilizing Haplotype Variation.</title>
        <authorList>
            <person name="Kaur P."/>
            <person name="Appels R."/>
            <person name="Bayer P.E."/>
            <person name="Keeble-Gagnere G."/>
            <person name="Wang J."/>
            <person name="Hirakawa H."/>
            <person name="Shirasawa K."/>
            <person name="Vercoe P."/>
            <person name="Stefanova K."/>
            <person name="Durmic Z."/>
            <person name="Nichols P."/>
            <person name="Revell C."/>
            <person name="Isobe S.N."/>
            <person name="Edwards D."/>
            <person name="Erskine W."/>
        </authorList>
    </citation>
    <scope>NUCLEOTIDE SEQUENCE [LARGE SCALE GENOMIC DNA]</scope>
    <source>
        <strain evidence="12">cv. Daliak</strain>
    </source>
</reference>
<evidence type="ECO:0000256" key="6">
    <source>
        <dbReference type="ARBA" id="ARBA00023295"/>
    </source>
</evidence>
<feature type="signal peptide" evidence="10">
    <location>
        <begin position="1"/>
        <end position="21"/>
    </location>
</feature>
<protein>
    <recommendedName>
        <fullName evidence="13">Pectate lyase superfamily protein domain-containing protein</fullName>
    </recommendedName>
</protein>
<keyword evidence="5 9" id="KW-0378">Hydrolase</keyword>
<keyword evidence="3" id="KW-0134">Cell wall</keyword>
<evidence type="ECO:0000256" key="5">
    <source>
        <dbReference type="ARBA" id="ARBA00022801"/>
    </source>
</evidence>
<evidence type="ECO:0000313" key="11">
    <source>
        <dbReference type="EMBL" id="GAU51583.1"/>
    </source>
</evidence>
<dbReference type="PANTHER" id="PTHR31375">
    <property type="match status" value="1"/>
</dbReference>
<evidence type="ECO:0008006" key="13">
    <source>
        <dbReference type="Google" id="ProtNLM"/>
    </source>
</evidence>
<keyword evidence="7" id="KW-0961">Cell wall biogenesis/degradation</keyword>
<evidence type="ECO:0000256" key="1">
    <source>
        <dbReference type="ARBA" id="ARBA00004191"/>
    </source>
</evidence>
<dbReference type="AlphaFoldDB" id="A0A2Z6P9B5"/>
<dbReference type="InterPro" id="IPR012334">
    <property type="entry name" value="Pectin_lyas_fold"/>
</dbReference>
<evidence type="ECO:0000256" key="4">
    <source>
        <dbReference type="ARBA" id="ARBA00022525"/>
    </source>
</evidence>
<dbReference type="OrthoDB" id="187139at2759"/>
<sequence length="244" mass="26238">MDKFFLVSLLGLLIVANGVSGSMMCRNNFGMLDELNNLDTEEENEVELSDIPSWTSERGGKVLVNVDSFGAVGNGEADDTQALQKAWGVACSTPKSVLLVPQGRRYLVNATKFIGPCKDNLIIQPCIGDDCISIVNASSNIKMKRIHCGPGHGISIGSLGKDNSTGVVTKVILDTAFIKDTTNGLRIKTWQGGAGYVKGVRFQNVMVENVSNPILIDQFYCDSPSSCQNQSSALEIMTLFHAAT</sequence>
<keyword evidence="6 9" id="KW-0326">Glycosidase</keyword>
<comment type="subcellular location">
    <subcellularLocation>
        <location evidence="1">Secreted</location>
        <location evidence="1">Cell wall</location>
    </subcellularLocation>
</comment>
<feature type="active site" evidence="8">
    <location>
        <position position="152"/>
    </location>
</feature>
<dbReference type="GO" id="GO:0005975">
    <property type="term" value="P:carbohydrate metabolic process"/>
    <property type="evidence" value="ECO:0007669"/>
    <property type="project" value="InterPro"/>
</dbReference>
<accession>A0A2Z6P9B5</accession>
<keyword evidence="10" id="KW-0732">Signal</keyword>
<evidence type="ECO:0000313" key="12">
    <source>
        <dbReference type="Proteomes" id="UP000242715"/>
    </source>
</evidence>
<dbReference type="GO" id="GO:0004650">
    <property type="term" value="F:polygalacturonase activity"/>
    <property type="evidence" value="ECO:0007669"/>
    <property type="project" value="InterPro"/>
</dbReference>
<dbReference type="PROSITE" id="PS00502">
    <property type="entry name" value="POLYGALACTURONASE"/>
    <property type="match status" value="1"/>
</dbReference>
<evidence type="ECO:0000256" key="7">
    <source>
        <dbReference type="ARBA" id="ARBA00023316"/>
    </source>
</evidence>